<keyword evidence="4" id="KW-1185">Reference proteome</keyword>
<dbReference type="STRING" id="1121895.GCA_000378485_00775"/>
<dbReference type="Gene3D" id="3.40.50.2300">
    <property type="match status" value="1"/>
</dbReference>
<organism evidence="3 4">
    <name type="scientific">Flavobacterium rivuli WB 3.3-2 = DSM 21788</name>
    <dbReference type="NCBI Taxonomy" id="1121895"/>
    <lineage>
        <taxon>Bacteria</taxon>
        <taxon>Pseudomonadati</taxon>
        <taxon>Bacteroidota</taxon>
        <taxon>Flavobacteriia</taxon>
        <taxon>Flavobacteriales</taxon>
        <taxon>Flavobacteriaceae</taxon>
        <taxon>Flavobacterium</taxon>
    </lineage>
</organism>
<feature type="modified residue" description="4-aspartylphosphate" evidence="1">
    <location>
        <position position="59"/>
    </location>
</feature>
<reference evidence="3 4" key="1">
    <citation type="submission" date="2013-09" db="EMBL/GenBank/DDBJ databases">
        <authorList>
            <person name="Zeng Z."/>
            <person name="Chen C."/>
        </authorList>
    </citation>
    <scope>NUCLEOTIDE SEQUENCE [LARGE SCALE GENOMIC DNA]</scope>
    <source>
        <strain evidence="3 4">WB 3.3-2</strain>
    </source>
</reference>
<evidence type="ECO:0000313" key="3">
    <source>
        <dbReference type="EMBL" id="KGO86307.1"/>
    </source>
</evidence>
<dbReference type="GO" id="GO:0000160">
    <property type="term" value="P:phosphorelay signal transduction system"/>
    <property type="evidence" value="ECO:0007669"/>
    <property type="project" value="InterPro"/>
</dbReference>
<evidence type="ECO:0000313" key="4">
    <source>
        <dbReference type="Proteomes" id="UP000030152"/>
    </source>
</evidence>
<dbReference type="PROSITE" id="PS50110">
    <property type="entry name" value="RESPONSE_REGULATORY"/>
    <property type="match status" value="1"/>
</dbReference>
<gene>
    <name evidence="3" type="ORF">Q765_12080</name>
</gene>
<comment type="caution">
    <text evidence="3">The sequence shown here is derived from an EMBL/GenBank/DDBJ whole genome shotgun (WGS) entry which is preliminary data.</text>
</comment>
<dbReference type="EMBL" id="JRLX01000011">
    <property type="protein sequence ID" value="KGO86307.1"/>
    <property type="molecule type" value="Genomic_DNA"/>
</dbReference>
<sequence>MFKKILVSEDIDSISFGLVSILQKNYPSEIRTTKYCDDALLKIKAALHEGKPYDLLITDLSFKDDYRDVKLSSGEELIEAAKSEQPGLKIIVYSIDDKPYRIKNLFDKHKINAFVAKGRDSSTEIIEAMDIVHDTDTIYTSPQLSHIARDMAILEIDEDDIILLKYLSDGRTQPEISELLKNAGKASSSTSSIEKRINKLKIYFKANNAIHLISTVKDMGII</sequence>
<feature type="domain" description="Response regulatory" evidence="2">
    <location>
        <begin position="4"/>
        <end position="132"/>
    </location>
</feature>
<dbReference type="Proteomes" id="UP000030152">
    <property type="component" value="Unassembled WGS sequence"/>
</dbReference>
<dbReference type="InterPro" id="IPR001789">
    <property type="entry name" value="Sig_transdc_resp-reg_receiver"/>
</dbReference>
<name>A0A0A2M101_9FLAO</name>
<protein>
    <submittedName>
        <fullName evidence="3">Transcriptional regulator</fullName>
    </submittedName>
</protein>
<dbReference type="RefSeq" id="WP_020211905.1">
    <property type="nucleotide sequence ID" value="NZ_JRLX01000011.1"/>
</dbReference>
<accession>A0A0A2M101</accession>
<dbReference type="AlphaFoldDB" id="A0A0A2M101"/>
<keyword evidence="1" id="KW-0597">Phosphoprotein</keyword>
<dbReference type="eggNOG" id="COG2197">
    <property type="taxonomic scope" value="Bacteria"/>
</dbReference>
<evidence type="ECO:0000259" key="2">
    <source>
        <dbReference type="PROSITE" id="PS50110"/>
    </source>
</evidence>
<dbReference type="OrthoDB" id="659223at2"/>
<proteinExistence type="predicted"/>
<evidence type="ECO:0000256" key="1">
    <source>
        <dbReference type="PROSITE-ProRule" id="PRU00169"/>
    </source>
</evidence>